<gene>
    <name evidence="1" type="ORF">ACFSQ3_10500</name>
</gene>
<dbReference type="RefSeq" id="WP_380869508.1">
    <property type="nucleotide sequence ID" value="NZ_JBHUMA010000006.1"/>
</dbReference>
<keyword evidence="2" id="KW-1185">Reference proteome</keyword>
<dbReference type="EMBL" id="JBHUMA010000006">
    <property type="protein sequence ID" value="MFD2599382.1"/>
    <property type="molecule type" value="Genomic_DNA"/>
</dbReference>
<evidence type="ECO:0000313" key="1">
    <source>
        <dbReference type="EMBL" id="MFD2599382.1"/>
    </source>
</evidence>
<evidence type="ECO:0000313" key="2">
    <source>
        <dbReference type="Proteomes" id="UP001597393"/>
    </source>
</evidence>
<comment type="caution">
    <text evidence="1">The sequence shown here is derived from an EMBL/GenBank/DDBJ whole genome shotgun (WGS) entry which is preliminary data.</text>
</comment>
<evidence type="ECO:0008006" key="3">
    <source>
        <dbReference type="Google" id="ProtNLM"/>
    </source>
</evidence>
<proteinExistence type="predicted"/>
<sequence length="114" mass="12987">MKQRILIIATIFGLITISSCAGLLRKYDAYMEDWKGQNEELVYKIYGPPMRSQMLKDGRKLVAYDFQHANSERSSHCVVNFEIRDSLVQSASYSGNHSAVSHYLKGPNDKKLVD</sequence>
<reference evidence="2" key="1">
    <citation type="journal article" date="2019" name="Int. J. Syst. Evol. Microbiol.">
        <title>The Global Catalogue of Microorganisms (GCM) 10K type strain sequencing project: providing services to taxonomists for standard genome sequencing and annotation.</title>
        <authorList>
            <consortium name="The Broad Institute Genomics Platform"/>
            <consortium name="The Broad Institute Genome Sequencing Center for Infectious Disease"/>
            <person name="Wu L."/>
            <person name="Ma J."/>
        </authorList>
    </citation>
    <scope>NUCLEOTIDE SEQUENCE [LARGE SCALE GENOMIC DNA]</scope>
    <source>
        <strain evidence="2">KCTC 42248</strain>
    </source>
</reference>
<accession>A0ABW5NK12</accession>
<dbReference type="Proteomes" id="UP001597393">
    <property type="component" value="Unassembled WGS sequence"/>
</dbReference>
<organism evidence="1 2">
    <name type="scientific">Sphingobacterium corticis</name>
    <dbReference type="NCBI Taxonomy" id="1812823"/>
    <lineage>
        <taxon>Bacteria</taxon>
        <taxon>Pseudomonadati</taxon>
        <taxon>Bacteroidota</taxon>
        <taxon>Sphingobacteriia</taxon>
        <taxon>Sphingobacteriales</taxon>
        <taxon>Sphingobacteriaceae</taxon>
        <taxon>Sphingobacterium</taxon>
    </lineage>
</organism>
<dbReference type="PROSITE" id="PS51257">
    <property type="entry name" value="PROKAR_LIPOPROTEIN"/>
    <property type="match status" value="1"/>
</dbReference>
<protein>
    <recommendedName>
        <fullName evidence="3">Lipoprotein</fullName>
    </recommendedName>
</protein>
<name>A0ABW5NK12_9SPHI</name>